<evidence type="ECO:0000256" key="1">
    <source>
        <dbReference type="SAM" id="MobiDB-lite"/>
    </source>
</evidence>
<proteinExistence type="predicted"/>
<evidence type="ECO:0000313" key="3">
    <source>
        <dbReference type="EMBL" id="MBI9115663.1"/>
    </source>
</evidence>
<dbReference type="RefSeq" id="WP_198734224.1">
    <property type="nucleotide sequence ID" value="NZ_JAEINH010000009.1"/>
</dbReference>
<feature type="chain" id="PRO_5039435144" description="Sensor domain-containing protein" evidence="2">
    <location>
        <begin position="23"/>
        <end position="240"/>
    </location>
</feature>
<feature type="signal peptide" evidence="2">
    <location>
        <begin position="1"/>
        <end position="22"/>
    </location>
</feature>
<reference evidence="3" key="1">
    <citation type="submission" date="2020-12" db="EMBL/GenBank/DDBJ databases">
        <title>Sanguibacter suaedae sp. nov., isolated from Suaeda aralocaspica.</title>
        <authorList>
            <person name="Ma Q."/>
        </authorList>
    </citation>
    <scope>NUCLEOTIDE SEQUENCE</scope>
    <source>
        <strain evidence="3">YZGR15</strain>
    </source>
</reference>
<dbReference type="Proteomes" id="UP000602087">
    <property type="component" value="Unassembled WGS sequence"/>
</dbReference>
<gene>
    <name evidence="3" type="ORF">JAV76_11625</name>
</gene>
<evidence type="ECO:0000313" key="4">
    <source>
        <dbReference type="Proteomes" id="UP000602087"/>
    </source>
</evidence>
<protein>
    <recommendedName>
        <fullName evidence="5">Sensor domain-containing protein</fullName>
    </recommendedName>
</protein>
<accession>A0A934MAE1</accession>
<comment type="caution">
    <text evidence="3">The sequence shown here is derived from an EMBL/GenBank/DDBJ whole genome shotgun (WGS) entry which is preliminary data.</text>
</comment>
<evidence type="ECO:0000256" key="2">
    <source>
        <dbReference type="SAM" id="SignalP"/>
    </source>
</evidence>
<organism evidence="3 4">
    <name type="scientific">Sanguibacter suaedae</name>
    <dbReference type="NCBI Taxonomy" id="2795737"/>
    <lineage>
        <taxon>Bacteria</taxon>
        <taxon>Bacillati</taxon>
        <taxon>Actinomycetota</taxon>
        <taxon>Actinomycetes</taxon>
        <taxon>Micrococcales</taxon>
        <taxon>Sanguibacteraceae</taxon>
        <taxon>Sanguibacter</taxon>
    </lineage>
</organism>
<dbReference type="AlphaFoldDB" id="A0A934MAE1"/>
<keyword evidence="4" id="KW-1185">Reference proteome</keyword>
<dbReference type="PROSITE" id="PS51257">
    <property type="entry name" value="PROKAR_LIPOPROTEIN"/>
    <property type="match status" value="1"/>
</dbReference>
<feature type="compositionally biased region" description="Low complexity" evidence="1">
    <location>
        <begin position="28"/>
        <end position="49"/>
    </location>
</feature>
<dbReference type="EMBL" id="JAEINH010000009">
    <property type="protein sequence ID" value="MBI9115663.1"/>
    <property type="molecule type" value="Genomic_DNA"/>
</dbReference>
<keyword evidence="2" id="KW-0732">Signal</keyword>
<evidence type="ECO:0008006" key="5">
    <source>
        <dbReference type="Google" id="ProtNLM"/>
    </source>
</evidence>
<sequence length="240" mass="24745">MRRSTALILCTVTALTLSGCGATDDDAAANPTTDTTTATSGTTGPAGETGDAEPADPDFAAPTDIPADVMLPVVALEPSVGPREETEGVVEWRMSATCEPGTPEAAAAMRTVVQGDGEFEAPVAVQQVAVFDDAQAATDESDRLRFVLAECAQFVSDDRTAYAVEDVEVGAQGVGMSTDYYGAGGDDALGTYLAVTRRGNAVTLVSVEGGEGTVGDARRMVTADAQEAWNQLCRYDSEGC</sequence>
<name>A0A934MAE1_9MICO</name>
<feature type="region of interest" description="Disordered" evidence="1">
    <location>
        <begin position="20"/>
        <end position="64"/>
    </location>
</feature>